<dbReference type="AlphaFoldDB" id="A0A2P8H3F2"/>
<evidence type="ECO:0000256" key="1">
    <source>
        <dbReference type="SAM" id="Phobius"/>
    </source>
</evidence>
<sequence length="40" mass="4591">MTFWITSSIVLFFIVVISAYGPLFGLYGEMIHKEKGDDHK</sequence>
<accession>A0A2P8H3F2</accession>
<protein>
    <submittedName>
        <fullName evidence="2">Uncharacterized protein</fullName>
    </submittedName>
</protein>
<keyword evidence="1" id="KW-1133">Transmembrane helix</keyword>
<comment type="caution">
    <text evidence="2">The sequence shown here is derived from an EMBL/GenBank/DDBJ whole genome shotgun (WGS) entry which is preliminary data.</text>
</comment>
<name>A0A2P8H3F2_9BACL</name>
<keyword evidence="3" id="KW-1185">Reference proteome</keyword>
<organism evidence="2 3">
    <name type="scientific">Planomicrobium soli</name>
    <dbReference type="NCBI Taxonomy" id="1176648"/>
    <lineage>
        <taxon>Bacteria</taxon>
        <taxon>Bacillati</taxon>
        <taxon>Bacillota</taxon>
        <taxon>Bacilli</taxon>
        <taxon>Bacillales</taxon>
        <taxon>Caryophanaceae</taxon>
        <taxon>Planomicrobium</taxon>
    </lineage>
</organism>
<proteinExistence type="predicted"/>
<dbReference type="Proteomes" id="UP000242682">
    <property type="component" value="Unassembled WGS sequence"/>
</dbReference>
<evidence type="ECO:0000313" key="2">
    <source>
        <dbReference type="EMBL" id="PSL40742.1"/>
    </source>
</evidence>
<feature type="transmembrane region" description="Helical" evidence="1">
    <location>
        <begin position="6"/>
        <end position="27"/>
    </location>
</feature>
<evidence type="ECO:0000313" key="3">
    <source>
        <dbReference type="Proteomes" id="UP000242682"/>
    </source>
</evidence>
<keyword evidence="1" id="KW-0472">Membrane</keyword>
<dbReference type="RefSeq" id="WP_281258866.1">
    <property type="nucleotide sequence ID" value="NZ_PYAT01000004.1"/>
</dbReference>
<dbReference type="EMBL" id="PYAT01000004">
    <property type="protein sequence ID" value="PSL40742.1"/>
    <property type="molecule type" value="Genomic_DNA"/>
</dbReference>
<reference evidence="2 3" key="1">
    <citation type="submission" date="2018-03" db="EMBL/GenBank/DDBJ databases">
        <title>Genomic Encyclopedia of Type Strains, Phase III (KMG-III): the genomes of soil and plant-associated and newly described type strains.</title>
        <authorList>
            <person name="Whitman W."/>
        </authorList>
    </citation>
    <scope>NUCLEOTIDE SEQUENCE [LARGE SCALE GENOMIC DNA]</scope>
    <source>
        <strain evidence="2 3">CGMCC 1.12259</strain>
    </source>
</reference>
<gene>
    <name evidence="2" type="ORF">B0H99_104204</name>
</gene>
<keyword evidence="1" id="KW-0812">Transmembrane</keyword>